<sequence length="158" mass="17909">QTCTQVQSTDELTSLRNVIIQHEGAEEINISVQTQSKTQESAEILDDFYLKPDEKALGIEQPSTKDKPTDNFTSSLDVENSLKPIDNLSENTENEVANMSVQSQYNAQQSVELLQECYYKPFEKDLIFGQTITPYHMNNGATLTQNDETFSEKTDYLL</sequence>
<accession>A0A1B6H4F0</accession>
<evidence type="ECO:0000313" key="2">
    <source>
        <dbReference type="EMBL" id="JAS69562.1"/>
    </source>
</evidence>
<name>A0A1B6H4F0_9HEMI</name>
<feature type="non-terminal residue" evidence="2">
    <location>
        <position position="158"/>
    </location>
</feature>
<proteinExistence type="predicted"/>
<dbReference type="EMBL" id="GECZ01000207">
    <property type="protein sequence ID" value="JAS69562.1"/>
    <property type="molecule type" value="Transcribed_RNA"/>
</dbReference>
<protein>
    <submittedName>
        <fullName evidence="2">Uncharacterized protein</fullName>
    </submittedName>
</protein>
<feature type="non-terminal residue" evidence="2">
    <location>
        <position position="1"/>
    </location>
</feature>
<feature type="region of interest" description="Disordered" evidence="1">
    <location>
        <begin position="56"/>
        <end position="77"/>
    </location>
</feature>
<organism evidence="2">
    <name type="scientific">Cuerna arida</name>
    <dbReference type="NCBI Taxonomy" id="1464854"/>
    <lineage>
        <taxon>Eukaryota</taxon>
        <taxon>Metazoa</taxon>
        <taxon>Ecdysozoa</taxon>
        <taxon>Arthropoda</taxon>
        <taxon>Hexapoda</taxon>
        <taxon>Insecta</taxon>
        <taxon>Pterygota</taxon>
        <taxon>Neoptera</taxon>
        <taxon>Paraneoptera</taxon>
        <taxon>Hemiptera</taxon>
        <taxon>Auchenorrhyncha</taxon>
        <taxon>Membracoidea</taxon>
        <taxon>Cicadellidae</taxon>
        <taxon>Cicadellinae</taxon>
        <taxon>Proconiini</taxon>
        <taxon>Cuerna</taxon>
    </lineage>
</organism>
<gene>
    <name evidence="2" type="ORF">g.2155</name>
</gene>
<reference evidence="2" key="1">
    <citation type="submission" date="2015-11" db="EMBL/GenBank/DDBJ databases">
        <title>De novo transcriptome assembly of four potential Pierce s Disease insect vectors from Arizona vineyards.</title>
        <authorList>
            <person name="Tassone E.E."/>
        </authorList>
    </citation>
    <scope>NUCLEOTIDE SEQUENCE</scope>
</reference>
<feature type="compositionally biased region" description="Basic and acidic residues" evidence="1">
    <location>
        <begin position="56"/>
        <end position="69"/>
    </location>
</feature>
<evidence type="ECO:0000256" key="1">
    <source>
        <dbReference type="SAM" id="MobiDB-lite"/>
    </source>
</evidence>
<dbReference type="AlphaFoldDB" id="A0A1B6H4F0"/>